<sequence length="254" mass="27305">THTATSAEMALEGGMACIKYLVLLFNLLFWLSGLGLIIVGAMAQMHIGAFSVVTGNLSGAPYVIIAVGVVIFVVAAFGCCGAHKESYFMVATFSVFLFLIFVAELAAGIGAYIFKDQLRDVVETKAKVVINDYPTKNKDPVDNMQKELQCCGVVHYQDWFNSTNWVTSDPNNPNSVPDSCCLNVTSGCGQDDIRFKNATAIIYTKGCVEKLEATMKENIVLVGGVAIGIGFAQLIGIILACCLMRGIKNSYQAV</sequence>
<dbReference type="PRINTS" id="PR00259">
    <property type="entry name" value="TMFOUR"/>
</dbReference>
<dbReference type="GO" id="GO:0005886">
    <property type="term" value="C:plasma membrane"/>
    <property type="evidence" value="ECO:0007669"/>
    <property type="project" value="TreeGrafter"/>
</dbReference>
<feature type="transmembrane region" description="Helical" evidence="6">
    <location>
        <begin position="87"/>
        <end position="114"/>
    </location>
</feature>
<dbReference type="STRING" id="7757.ENSPMAP00000005265"/>
<dbReference type="Ensembl" id="ENSPMAT00000005284.1">
    <property type="protein sequence ID" value="ENSPMAP00000005265.1"/>
    <property type="gene ID" value="ENSPMAG00000004798.1"/>
</dbReference>
<dbReference type="PANTHER" id="PTHR19282">
    <property type="entry name" value="TETRASPANIN"/>
    <property type="match status" value="1"/>
</dbReference>
<dbReference type="InterPro" id="IPR008952">
    <property type="entry name" value="Tetraspanin_EC2_sf"/>
</dbReference>
<dbReference type="Gene3D" id="1.10.1450.10">
    <property type="entry name" value="Tetraspanin"/>
    <property type="match status" value="1"/>
</dbReference>
<dbReference type="Pfam" id="PF00335">
    <property type="entry name" value="Tetraspanin"/>
    <property type="match status" value="1"/>
</dbReference>
<keyword evidence="3 6" id="KW-0812">Transmembrane</keyword>
<dbReference type="InterPro" id="IPR018499">
    <property type="entry name" value="Tetraspanin/Peripherin"/>
</dbReference>
<accession>S4RJ83</accession>
<evidence type="ECO:0000256" key="4">
    <source>
        <dbReference type="ARBA" id="ARBA00022989"/>
    </source>
</evidence>
<name>S4RJ83_PETMA</name>
<comment type="similarity">
    <text evidence="2 6">Belongs to the tetraspanin (TM4SF) family.</text>
</comment>
<evidence type="ECO:0000256" key="5">
    <source>
        <dbReference type="ARBA" id="ARBA00023136"/>
    </source>
</evidence>
<evidence type="ECO:0000256" key="1">
    <source>
        <dbReference type="ARBA" id="ARBA00004141"/>
    </source>
</evidence>
<dbReference type="OMA" id="KWANSTA"/>
<dbReference type="AlphaFoldDB" id="S4RJ83"/>
<dbReference type="PANTHER" id="PTHR19282:SF456">
    <property type="entry name" value="CD63 MOLECULE"/>
    <property type="match status" value="1"/>
</dbReference>
<organism evidence="7">
    <name type="scientific">Petromyzon marinus</name>
    <name type="common">Sea lamprey</name>
    <dbReference type="NCBI Taxonomy" id="7757"/>
    <lineage>
        <taxon>Eukaryota</taxon>
        <taxon>Metazoa</taxon>
        <taxon>Chordata</taxon>
        <taxon>Craniata</taxon>
        <taxon>Vertebrata</taxon>
        <taxon>Cyclostomata</taxon>
        <taxon>Hyperoartia</taxon>
        <taxon>Petromyzontiformes</taxon>
        <taxon>Petromyzontidae</taxon>
        <taxon>Petromyzon</taxon>
    </lineage>
</organism>
<evidence type="ECO:0000256" key="6">
    <source>
        <dbReference type="RuleBase" id="RU361218"/>
    </source>
</evidence>
<reference evidence="7" key="2">
    <citation type="submission" date="2025-09" db="UniProtKB">
        <authorList>
            <consortium name="Ensembl"/>
        </authorList>
    </citation>
    <scope>IDENTIFICATION</scope>
</reference>
<dbReference type="HOGENOM" id="CLU_055524_6_1_1"/>
<evidence type="ECO:0000313" key="7">
    <source>
        <dbReference type="Ensembl" id="ENSPMAP00000005265.1"/>
    </source>
</evidence>
<keyword evidence="4 6" id="KW-1133">Transmembrane helix</keyword>
<keyword evidence="5 6" id="KW-0472">Membrane</keyword>
<protein>
    <recommendedName>
        <fullName evidence="6">Tetraspanin</fullName>
    </recommendedName>
</protein>
<dbReference type="PIRSF" id="PIRSF002419">
    <property type="entry name" value="Tetraspanin"/>
    <property type="match status" value="1"/>
</dbReference>
<feature type="transmembrane region" description="Helical" evidence="6">
    <location>
        <begin position="20"/>
        <end position="47"/>
    </location>
</feature>
<evidence type="ECO:0000256" key="2">
    <source>
        <dbReference type="ARBA" id="ARBA00006840"/>
    </source>
</evidence>
<dbReference type="SUPFAM" id="SSF48652">
    <property type="entry name" value="Tetraspanin"/>
    <property type="match status" value="1"/>
</dbReference>
<dbReference type="GeneTree" id="ENSGT00940000156832"/>
<reference evidence="7" key="1">
    <citation type="submission" date="2025-08" db="UniProtKB">
        <authorList>
            <consortium name="Ensembl"/>
        </authorList>
    </citation>
    <scope>IDENTIFICATION</scope>
</reference>
<feature type="transmembrane region" description="Helical" evidence="6">
    <location>
        <begin position="59"/>
        <end position="80"/>
    </location>
</feature>
<comment type="subcellular location">
    <subcellularLocation>
        <location evidence="1 6">Membrane</location>
        <topology evidence="1 6">Multi-pass membrane protein</topology>
    </subcellularLocation>
</comment>
<dbReference type="InterPro" id="IPR000301">
    <property type="entry name" value="Tetraspanin_animals"/>
</dbReference>
<proteinExistence type="inferred from homology"/>
<evidence type="ECO:0000256" key="3">
    <source>
        <dbReference type="ARBA" id="ARBA00022692"/>
    </source>
</evidence>
<feature type="transmembrane region" description="Helical" evidence="6">
    <location>
        <begin position="219"/>
        <end position="243"/>
    </location>
</feature>